<keyword evidence="1" id="KW-0732">Signal</keyword>
<sequence>MLSLCSLIIALVTASVSVALPHEARTVELSERQGPSGYVVYPPGGTSFDIIGGGGPNGGVTYLNIQYQGVNLQDPYVQTVGIDIYLHDPTGQQADSYLTYEFASDPSGTLIEGYFVPALCGDFELVFIEHQNMGNFGDIIKFKAAAPSITIVCSPEQR</sequence>
<evidence type="ECO:0000313" key="3">
    <source>
        <dbReference type="Proteomes" id="UP000030653"/>
    </source>
</evidence>
<dbReference type="EMBL" id="JH795878">
    <property type="protein sequence ID" value="EJT97219.1"/>
    <property type="molecule type" value="Genomic_DNA"/>
</dbReference>
<gene>
    <name evidence="2" type="ORF">DACRYDRAFT_25317</name>
</gene>
<keyword evidence="3" id="KW-1185">Reference proteome</keyword>
<dbReference type="HOGENOM" id="CLU_1686507_0_0_1"/>
<reference evidence="2 3" key="1">
    <citation type="journal article" date="2012" name="Science">
        <title>The Paleozoic origin of enzymatic lignin decomposition reconstructed from 31 fungal genomes.</title>
        <authorList>
            <person name="Floudas D."/>
            <person name="Binder M."/>
            <person name="Riley R."/>
            <person name="Barry K."/>
            <person name="Blanchette R.A."/>
            <person name="Henrissat B."/>
            <person name="Martinez A.T."/>
            <person name="Otillar R."/>
            <person name="Spatafora J.W."/>
            <person name="Yadav J.S."/>
            <person name="Aerts A."/>
            <person name="Benoit I."/>
            <person name="Boyd A."/>
            <person name="Carlson A."/>
            <person name="Copeland A."/>
            <person name="Coutinho P.M."/>
            <person name="de Vries R.P."/>
            <person name="Ferreira P."/>
            <person name="Findley K."/>
            <person name="Foster B."/>
            <person name="Gaskell J."/>
            <person name="Glotzer D."/>
            <person name="Gorecki P."/>
            <person name="Heitman J."/>
            <person name="Hesse C."/>
            <person name="Hori C."/>
            <person name="Igarashi K."/>
            <person name="Jurgens J.A."/>
            <person name="Kallen N."/>
            <person name="Kersten P."/>
            <person name="Kohler A."/>
            <person name="Kuees U."/>
            <person name="Kumar T.K.A."/>
            <person name="Kuo A."/>
            <person name="LaButti K."/>
            <person name="Larrondo L.F."/>
            <person name="Lindquist E."/>
            <person name="Ling A."/>
            <person name="Lombard V."/>
            <person name="Lucas S."/>
            <person name="Lundell T."/>
            <person name="Martin R."/>
            <person name="McLaughlin D.J."/>
            <person name="Morgenstern I."/>
            <person name="Morin E."/>
            <person name="Murat C."/>
            <person name="Nagy L.G."/>
            <person name="Nolan M."/>
            <person name="Ohm R.A."/>
            <person name="Patyshakuliyeva A."/>
            <person name="Rokas A."/>
            <person name="Ruiz-Duenas F.J."/>
            <person name="Sabat G."/>
            <person name="Salamov A."/>
            <person name="Samejima M."/>
            <person name="Schmutz J."/>
            <person name="Slot J.C."/>
            <person name="St John F."/>
            <person name="Stenlid J."/>
            <person name="Sun H."/>
            <person name="Sun S."/>
            <person name="Syed K."/>
            <person name="Tsang A."/>
            <person name="Wiebenga A."/>
            <person name="Young D."/>
            <person name="Pisabarro A."/>
            <person name="Eastwood D.C."/>
            <person name="Martin F."/>
            <person name="Cullen D."/>
            <person name="Grigoriev I.V."/>
            <person name="Hibbett D.S."/>
        </authorList>
    </citation>
    <scope>NUCLEOTIDE SEQUENCE [LARGE SCALE GENOMIC DNA]</scope>
    <source>
        <strain evidence="2 3">DJM-731 SS1</strain>
    </source>
</reference>
<dbReference type="GeneID" id="63689176"/>
<dbReference type="AlphaFoldDB" id="M5FQZ1"/>
<feature type="signal peptide" evidence="1">
    <location>
        <begin position="1"/>
        <end position="19"/>
    </location>
</feature>
<dbReference type="RefSeq" id="XP_040624117.1">
    <property type="nucleotide sequence ID" value="XM_040774114.1"/>
</dbReference>
<name>M5FQZ1_DACPD</name>
<evidence type="ECO:0000256" key="1">
    <source>
        <dbReference type="SAM" id="SignalP"/>
    </source>
</evidence>
<organism evidence="2 3">
    <name type="scientific">Dacryopinax primogenitus (strain DJM 731)</name>
    <name type="common">Brown rot fungus</name>
    <dbReference type="NCBI Taxonomy" id="1858805"/>
    <lineage>
        <taxon>Eukaryota</taxon>
        <taxon>Fungi</taxon>
        <taxon>Dikarya</taxon>
        <taxon>Basidiomycota</taxon>
        <taxon>Agaricomycotina</taxon>
        <taxon>Dacrymycetes</taxon>
        <taxon>Dacrymycetales</taxon>
        <taxon>Dacrymycetaceae</taxon>
        <taxon>Dacryopinax</taxon>
    </lineage>
</organism>
<accession>M5FQZ1</accession>
<feature type="chain" id="PRO_5004067201" evidence="1">
    <location>
        <begin position="20"/>
        <end position="158"/>
    </location>
</feature>
<dbReference type="OrthoDB" id="3375090at2759"/>
<protein>
    <submittedName>
        <fullName evidence="2">Uncharacterized protein</fullName>
    </submittedName>
</protein>
<dbReference type="Proteomes" id="UP000030653">
    <property type="component" value="Unassembled WGS sequence"/>
</dbReference>
<evidence type="ECO:0000313" key="2">
    <source>
        <dbReference type="EMBL" id="EJT97219.1"/>
    </source>
</evidence>
<proteinExistence type="predicted"/>